<dbReference type="EMBL" id="JAVIJP010000066">
    <property type="protein sequence ID" value="KAL3620873.1"/>
    <property type="molecule type" value="Genomic_DNA"/>
</dbReference>
<dbReference type="InterPro" id="IPR039391">
    <property type="entry name" value="Phytocyanin-like"/>
</dbReference>
<evidence type="ECO:0000313" key="3">
    <source>
        <dbReference type="EMBL" id="KAL3620873.1"/>
    </source>
</evidence>
<keyword evidence="1" id="KW-0732">Signal</keyword>
<organism evidence="3 4">
    <name type="scientific">Castilleja foliolosa</name>
    <dbReference type="NCBI Taxonomy" id="1961234"/>
    <lineage>
        <taxon>Eukaryota</taxon>
        <taxon>Viridiplantae</taxon>
        <taxon>Streptophyta</taxon>
        <taxon>Embryophyta</taxon>
        <taxon>Tracheophyta</taxon>
        <taxon>Spermatophyta</taxon>
        <taxon>Magnoliopsida</taxon>
        <taxon>eudicotyledons</taxon>
        <taxon>Gunneridae</taxon>
        <taxon>Pentapetalae</taxon>
        <taxon>asterids</taxon>
        <taxon>lamiids</taxon>
        <taxon>Lamiales</taxon>
        <taxon>Orobanchaceae</taxon>
        <taxon>Pedicularideae</taxon>
        <taxon>Castillejinae</taxon>
        <taxon>Castilleja</taxon>
    </lineage>
</organism>
<dbReference type="Gene3D" id="2.60.40.420">
    <property type="entry name" value="Cupredoxins - blue copper proteins"/>
    <property type="match status" value="1"/>
</dbReference>
<dbReference type="Pfam" id="PF02298">
    <property type="entry name" value="Cu_bind_like"/>
    <property type="match status" value="1"/>
</dbReference>
<gene>
    <name evidence="3" type="ORF">CASFOL_035785</name>
</gene>
<feature type="chain" id="PRO_5044767146" description="Phytocyanin domain-containing protein" evidence="1">
    <location>
        <begin position="34"/>
        <end position="142"/>
    </location>
</feature>
<comment type="caution">
    <text evidence="3">The sequence shown here is derived from an EMBL/GenBank/DDBJ whole genome shotgun (WGS) entry which is preliminary data.</text>
</comment>
<name>A0ABD3BTU0_9LAMI</name>
<evidence type="ECO:0000259" key="2">
    <source>
        <dbReference type="PROSITE" id="PS51485"/>
    </source>
</evidence>
<dbReference type="InterPro" id="IPR008972">
    <property type="entry name" value="Cupredoxin"/>
</dbReference>
<proteinExistence type="predicted"/>
<protein>
    <recommendedName>
        <fullName evidence="2">Phytocyanin domain-containing protein</fullName>
    </recommendedName>
</protein>
<dbReference type="PROSITE" id="PS51485">
    <property type="entry name" value="PHYTOCYANIN"/>
    <property type="match status" value="1"/>
</dbReference>
<evidence type="ECO:0000256" key="1">
    <source>
        <dbReference type="SAM" id="SignalP"/>
    </source>
</evidence>
<dbReference type="InterPro" id="IPR003245">
    <property type="entry name" value="Phytocyanin_dom"/>
</dbReference>
<keyword evidence="4" id="KW-1185">Reference proteome</keyword>
<feature type="domain" description="Phytocyanin" evidence="2">
    <location>
        <begin position="34"/>
        <end position="142"/>
    </location>
</feature>
<accession>A0ABD3BTU0</accession>
<dbReference type="Proteomes" id="UP001632038">
    <property type="component" value="Unassembled WGS sequence"/>
</dbReference>
<feature type="signal peptide" evidence="1">
    <location>
        <begin position="1"/>
        <end position="33"/>
    </location>
</feature>
<dbReference type="PANTHER" id="PTHR33021:SF339">
    <property type="entry name" value="OS07G0570600 PROTEIN"/>
    <property type="match status" value="1"/>
</dbReference>
<dbReference type="PANTHER" id="PTHR33021">
    <property type="entry name" value="BLUE COPPER PROTEIN"/>
    <property type="match status" value="1"/>
</dbReference>
<evidence type="ECO:0000313" key="4">
    <source>
        <dbReference type="Proteomes" id="UP001632038"/>
    </source>
</evidence>
<dbReference type="AlphaFoldDB" id="A0ABD3BTU0"/>
<dbReference type="SUPFAM" id="SSF49503">
    <property type="entry name" value="Cupredoxins"/>
    <property type="match status" value="1"/>
</dbReference>
<reference evidence="4" key="1">
    <citation type="journal article" date="2024" name="IScience">
        <title>Strigolactones Initiate the Formation of Haustorium-like Structures in Castilleja.</title>
        <authorList>
            <person name="Buerger M."/>
            <person name="Peterson D."/>
            <person name="Chory J."/>
        </authorList>
    </citation>
    <scope>NUCLEOTIDE SEQUENCE [LARGE SCALE GENOMIC DNA]</scope>
</reference>
<sequence length="142" mass="15148">MAQVRGSADVAATAVIIMVTMSSMLFQSQVAEAASHDVKWGYDLVVLSPGTYRKGDTISGGRRDASSATISHMLITYFKKDAPSHDVVKVKLAADYNKCVTGGAKPFFDHSAVTLESGDNYFICSIGTHCSDGGMKIKIHAN</sequence>